<evidence type="ECO:0000256" key="5">
    <source>
        <dbReference type="ARBA" id="ARBA00023295"/>
    </source>
</evidence>
<name>A0A3A6PT70_9BACL</name>
<protein>
    <recommendedName>
        <fullName evidence="7">pullulanase</fullName>
        <ecNumber evidence="7">3.2.1.41</ecNumber>
    </recommendedName>
    <alternativeName>
        <fullName evidence="8">Alpha-dextrin endo-1,6-alpha-glucosidase</fullName>
    </alternativeName>
    <alternativeName>
        <fullName evidence="9">Pullulan 6-glucanohydrolase</fullName>
    </alternativeName>
</protein>
<accession>A0A3A6PT70</accession>
<dbReference type="SUPFAM" id="SSF51445">
    <property type="entry name" value="(Trans)glycosidases"/>
    <property type="match status" value="2"/>
</dbReference>
<keyword evidence="12" id="KW-1185">Reference proteome</keyword>
<proteinExistence type="inferred from homology"/>
<evidence type="ECO:0000259" key="10">
    <source>
        <dbReference type="PROSITE" id="PS51272"/>
    </source>
</evidence>
<sequence>MAMMNRFRRLVAMLLIAALTWTTLGILPAQASDGLPGKVTLVGDLQRALGAAGDWDPSSADTVMTYAGGGEYRLIGKLPAGDYSYKVALNGTWDESYGFGSYTNPDGVEDGGNIVLQLKEETEITFYYNHMTRKIADSTYYTPLPQEQTPRIVGNLQTALGDAGNWSPAEAKLILADEDYNGVYEAVATLPGGNYEYKIILGNSWDAAAYPGSNAVLALPQELPVTFTYDAATHEVEARYSVPVDPDADPVPDGHLRIHYQRADQGYAGYGLWLWDHVASPSANWPSGATAFPADKRDSYGAYVDVPLADHASKVGFLVVHRTSGEKDGGDKSVVLSSVENNQIWIKQGDDKVYASPTGEVAKAIVSAEIVSENELLLGFTSTEGLTGDALLQAIALEDKDGNPLRAKSASVTGGTTVQLVLSGSIDLELAPLSVTYGGRTVAANAGWRMIDHKFTYNGNDLGATYQGGSVKLKLWAPKASKVTVNFYDKNDASKLVGQANLLLGDYGVWAATVAPGDLANASVTDLRGYFYQYEVTNDGVTKQVLDPYAKSMAEFRVNTKGEAGPDGDTVGKAAIIDLGVTDPAGFGYASIDGYGQREDAIIWEAHIRDFTSDPSIEGDLNSRWGSYKAFIDKLPYIQSLGVTHIQLLPVMAWYYGDEAAMDIRELDYSSKDNEYNWGYDPHSYFSPDGAYSENAKDPELRVKELKELIHAIHEAGMGVVLDVVYTHMAKADFLNDIVPNYYAFQRPDGSFIGGFGNNLATNHAMAEKLMVDSVKYWFDEYKIDGMRWDMMGDATYPSVQKAYDAAAELNPNALFIGEGWRTFAGHEADPSLAGMGADQDWMDKTDDVGVFSDEIRNELKSGFGSEGEPRFITGGARSIQTILNNIKGQPSNTAVDDPGDIVPYIEAHDNLPLYDVIAQSIKKDPSIRENDLEIHKRIRLGNLLVLTSQGTAFLHAGQEYGRTKQWLAPGTPEHKYHALEDQSGEVFGYFVHDSYDSSDAINMFDWTKATDAAAYPVNHVTSEYTQGLIELRRHTNAFRLGDQDLVDSNVTLIDAPEIGDTDLLIGYKNIAMDGTGHYYVFVNADDESRQLTLPVDLTGGTVIVDNDEAGTTAVSDPSGFTLTRQSLTIDPLSAVVIRVDAAAQALVSIQLDSSERTLKADDSHSIAVYAQYEGGSREKVKSGASFVSDKPSVATVSSRGIIKAVSPGRAAITVEYKGFQATMQIEVADPDSARTLQFSYIRPDGDYKDWNIWVWNTGVKDGEVLFDKVENGIATAAIEVHEDAIGVGFVLRKGTDWNTAKQDIPYDRVIPLTEGDRFMKVNVHSMVGELDVFPSIYGPYLHDGNITFRYRDASLFRKGLMNIIEGVQVKIGGKSYDMVYDASKEWFTYTLRNVSPGSYEYSYLVAKDGAVTEVSDPSNTQDGKSEVVYKKPAVALSGSVQPGAITYDENAVLRISTASAEPLAFREGYMDLTALGGSAKAPFNAELMAHTIAVKQSVTAGVKSIPVTLVDQYGNAYTQRIQVAVKPRTFTGDLDFDWDESRIYFLLTDRFYDGDETNNINVDKSHLEAYHGGDFRGLIDKLDYLDELGINTLWITPIVDNIDFNQGAGFGGKQYGYHGYWAKDFTKLDEHLGDIETFKELIEKAHDRGIKIMVDVVLNHTGYGLKPGDNQAGVTEEDKARFKDMLRTNDLSANINPIKGELDGLPDFITENADVREQIIEWQTGWLERARTDRGDTIDYFRVDTVKHVETTTWVAFKNALTAIDPGFKLLGEYFGGTVEGDGGMLESGQMDALLDFGFKAQAKSFANGSIDAVDAYLQDRESKLSNTTMMAQFLSSHDEDGFLSHYVDGDKSKLMLAAALQITAKGIPVIYYGEELGRSGANARDMSQGQFSENRSAMPWERLDEEQKLHEHYTKLLHIRAKYSKLYAKGERSKLAGSDELGYLAFNKKYGNDNIVTAINTAEEAAAVTLPVPFAPGTTATDEYSGETYIVSANRTIAIELPGRADGGTAILSGVSPKPPQQGGGESVVETPEWPGADIIPDSALAAGTEGTTTIKLSSGHTSAILPLQAAMLLGGRDLELAADGLTVLLPNEVLSAAAALLPAGGSADDTVIRFQAKPLTGGELEALLGKQAREGWSFKQGSTAYAFRISLMQGNSEVGVLKQFEQPVTVTFAVEAGINGELSGVYYISENGTAAYVGGALHDGRMTAMLNHFSTYGVLEADRSFSDVPASHWAAQAIKSLAVKGIVEGMNSKQFAPEARVTRAQFAAMLVRALDAEAGKEPAAGVFADVPRGAWYAPYAEAAFRLGIATGRDEERFAPNDAITREEMAIMLLRAYRAIGAEGKAASKDSPSFADQSQISAWALKDVHAAAELGLVQGRTGGRFAPKENLTRAESAQAIYNVLNMRD</sequence>
<dbReference type="Pfam" id="PF03714">
    <property type="entry name" value="PUD"/>
    <property type="match status" value="2"/>
</dbReference>
<dbReference type="Pfam" id="PF00395">
    <property type="entry name" value="SLH"/>
    <property type="match status" value="3"/>
</dbReference>
<dbReference type="GO" id="GO:0030246">
    <property type="term" value="F:carbohydrate binding"/>
    <property type="evidence" value="ECO:0007669"/>
    <property type="project" value="InterPro"/>
</dbReference>
<feature type="domain" description="SLH" evidence="10">
    <location>
        <begin position="2290"/>
        <end position="2349"/>
    </location>
</feature>
<dbReference type="Gene3D" id="2.60.40.1110">
    <property type="match status" value="2"/>
</dbReference>
<dbReference type="InterPro" id="IPR013780">
    <property type="entry name" value="Glyco_hydro_b"/>
</dbReference>
<dbReference type="Gene3D" id="2.60.40.1180">
    <property type="entry name" value="Golgi alpha-mannosidase II"/>
    <property type="match status" value="2"/>
</dbReference>
<dbReference type="SUPFAM" id="SSF51011">
    <property type="entry name" value="Glycosyl hydrolase domain"/>
    <property type="match status" value="1"/>
</dbReference>
<gene>
    <name evidence="11" type="ORF">D3P09_25050</name>
</gene>
<dbReference type="InterPro" id="IPR008964">
    <property type="entry name" value="Invasin/intimin_cell_adhesion"/>
</dbReference>
<dbReference type="Pfam" id="PF02922">
    <property type="entry name" value="CBM_48"/>
    <property type="match status" value="1"/>
</dbReference>
<evidence type="ECO:0000256" key="6">
    <source>
        <dbReference type="ARBA" id="ARBA00023965"/>
    </source>
</evidence>
<dbReference type="Gene3D" id="2.60.40.1220">
    <property type="match status" value="1"/>
</dbReference>
<keyword evidence="4" id="KW-0106">Calcium</keyword>
<evidence type="ECO:0000313" key="12">
    <source>
        <dbReference type="Proteomes" id="UP000267798"/>
    </source>
</evidence>
<dbReference type="InterPro" id="IPR006047">
    <property type="entry name" value="GH13_cat_dom"/>
</dbReference>
<dbReference type="InterPro" id="IPR004193">
    <property type="entry name" value="Glyco_hydro_13_N"/>
</dbReference>
<keyword evidence="2" id="KW-0732">Signal</keyword>
<dbReference type="SUPFAM" id="SSF49373">
    <property type="entry name" value="Invasin/intimin cell-adhesion fragments"/>
    <property type="match status" value="1"/>
</dbReference>
<dbReference type="RefSeq" id="WP_120114171.1">
    <property type="nucleotide sequence ID" value="NZ_QXQB01000007.1"/>
</dbReference>
<dbReference type="Gene3D" id="2.60.40.10">
    <property type="entry name" value="Immunoglobulins"/>
    <property type="match status" value="3"/>
</dbReference>
<dbReference type="CDD" id="cd11341">
    <property type="entry name" value="AmyAc_Pullulanase_LD-like"/>
    <property type="match status" value="1"/>
</dbReference>
<dbReference type="Gene3D" id="3.20.20.80">
    <property type="entry name" value="Glycosidases"/>
    <property type="match status" value="2"/>
</dbReference>
<dbReference type="InterPro" id="IPR014756">
    <property type="entry name" value="Ig_E-set"/>
</dbReference>
<evidence type="ECO:0000256" key="8">
    <source>
        <dbReference type="ARBA" id="ARBA00029618"/>
    </source>
</evidence>
<keyword evidence="3" id="KW-0378">Hydrolase</keyword>
<organism evidence="11 12">
    <name type="scientific">Paenibacillus pinisoli</name>
    <dbReference type="NCBI Taxonomy" id="1276110"/>
    <lineage>
        <taxon>Bacteria</taxon>
        <taxon>Bacillati</taxon>
        <taxon>Bacillota</taxon>
        <taxon>Bacilli</taxon>
        <taxon>Bacillales</taxon>
        <taxon>Paenibacillaceae</taxon>
        <taxon>Paenibacillus</taxon>
    </lineage>
</organism>
<dbReference type="InterPro" id="IPR054409">
    <property type="entry name" value="X25_BaPul-like"/>
</dbReference>
<dbReference type="Pfam" id="PF22058">
    <property type="entry name" value="X25_BaPul_like"/>
    <property type="match status" value="2"/>
</dbReference>
<dbReference type="SUPFAM" id="SSF49452">
    <property type="entry name" value="Starch-binding domain-like"/>
    <property type="match status" value="2"/>
</dbReference>
<dbReference type="EMBL" id="QXQB01000007">
    <property type="protein sequence ID" value="RJX37174.1"/>
    <property type="molecule type" value="Genomic_DNA"/>
</dbReference>
<comment type="catalytic activity">
    <reaction evidence="6">
        <text>Hydrolysis of (1-&gt;6)-alpha-D-glucosidic linkages in pullulan, amylopectin and glycogen, and in the alpha- and beta-limit dextrins of amylopectin and glycogen.</text>
        <dbReference type="EC" id="3.2.1.41"/>
    </reaction>
</comment>
<reference evidence="11 12" key="1">
    <citation type="submission" date="2018-09" db="EMBL/GenBank/DDBJ databases">
        <title>Paenibacillus aracenensis nov. sp. isolated from a cave in southern Spain.</title>
        <authorList>
            <person name="Jurado V."/>
            <person name="Gutierrez-Patricio S."/>
            <person name="Gonzalez-Pimentel J.L."/>
            <person name="Miller A.Z."/>
            <person name="Laiz L."/>
            <person name="Saiz-Jimenez C."/>
        </authorList>
    </citation>
    <scope>NUCLEOTIDE SEQUENCE [LARGE SCALE GENOMIC DNA]</scope>
    <source>
        <strain evidence="11 12">JCM 19203</strain>
    </source>
</reference>
<dbReference type="CDD" id="cd02860">
    <property type="entry name" value="E_set_Pullulanase"/>
    <property type="match status" value="1"/>
</dbReference>
<dbReference type="InterPro" id="IPR003343">
    <property type="entry name" value="Big_2"/>
</dbReference>
<keyword evidence="5" id="KW-0326">Glycosidase</keyword>
<dbReference type="SMART" id="SM00642">
    <property type="entry name" value="Aamy"/>
    <property type="match status" value="1"/>
</dbReference>
<dbReference type="GO" id="GO:0051060">
    <property type="term" value="F:pullulanase activity"/>
    <property type="evidence" value="ECO:0007669"/>
    <property type="project" value="UniProtKB-EC"/>
</dbReference>
<comment type="caution">
    <text evidence="11">The sequence shown here is derived from an EMBL/GenBank/DDBJ whole genome shotgun (WGS) entry which is preliminary data.</text>
</comment>
<dbReference type="SMART" id="SM00635">
    <property type="entry name" value="BID_2"/>
    <property type="match status" value="1"/>
</dbReference>
<dbReference type="Pfam" id="PF18033">
    <property type="entry name" value="SpuA_C"/>
    <property type="match status" value="1"/>
</dbReference>
<dbReference type="Proteomes" id="UP000267798">
    <property type="component" value="Unassembled WGS sequence"/>
</dbReference>
<evidence type="ECO:0000256" key="2">
    <source>
        <dbReference type="ARBA" id="ARBA00022729"/>
    </source>
</evidence>
<dbReference type="OrthoDB" id="9761875at2"/>
<dbReference type="EC" id="3.2.1.41" evidence="7"/>
<feature type="domain" description="SLH" evidence="10">
    <location>
        <begin position="2353"/>
        <end position="2410"/>
    </location>
</feature>
<dbReference type="GO" id="GO:0005975">
    <property type="term" value="P:carbohydrate metabolic process"/>
    <property type="evidence" value="ECO:0007669"/>
    <property type="project" value="InterPro"/>
</dbReference>
<dbReference type="PANTHER" id="PTHR43002">
    <property type="entry name" value="GLYCOGEN DEBRANCHING ENZYME"/>
    <property type="match status" value="1"/>
</dbReference>
<evidence type="ECO:0000256" key="4">
    <source>
        <dbReference type="ARBA" id="ARBA00022837"/>
    </source>
</evidence>
<dbReference type="CDD" id="cd10315">
    <property type="entry name" value="CBM41_pullulanase"/>
    <property type="match status" value="2"/>
</dbReference>
<dbReference type="PROSITE" id="PS51272">
    <property type="entry name" value="SLH"/>
    <property type="match status" value="3"/>
</dbReference>
<evidence type="ECO:0000256" key="1">
    <source>
        <dbReference type="ARBA" id="ARBA00008061"/>
    </source>
</evidence>
<dbReference type="InterPro" id="IPR001119">
    <property type="entry name" value="SLH_dom"/>
</dbReference>
<dbReference type="InterPro" id="IPR005323">
    <property type="entry name" value="CBM41_pullulanase"/>
</dbReference>
<evidence type="ECO:0000256" key="3">
    <source>
        <dbReference type="ARBA" id="ARBA00022801"/>
    </source>
</evidence>
<evidence type="ECO:0000256" key="7">
    <source>
        <dbReference type="ARBA" id="ARBA00024062"/>
    </source>
</evidence>
<dbReference type="InterPro" id="IPR017853">
    <property type="entry name" value="GH"/>
</dbReference>
<feature type="domain" description="SLH" evidence="10">
    <location>
        <begin position="2224"/>
        <end position="2287"/>
    </location>
</feature>
<dbReference type="InterPro" id="IPR013784">
    <property type="entry name" value="Carb-bd-like_fold"/>
</dbReference>
<comment type="similarity">
    <text evidence="1">Belongs to the glycosyl hydrolase 13 family.</text>
</comment>
<dbReference type="InterPro" id="IPR013783">
    <property type="entry name" value="Ig-like_fold"/>
</dbReference>
<dbReference type="InterPro" id="IPR014755">
    <property type="entry name" value="Cu-Rt/internalin_Ig-like"/>
</dbReference>
<dbReference type="Pfam" id="PF00128">
    <property type="entry name" value="Alpha-amylase"/>
    <property type="match status" value="2"/>
</dbReference>
<dbReference type="CDD" id="cd12962">
    <property type="entry name" value="X25_BaPul_like"/>
    <property type="match status" value="2"/>
</dbReference>
<dbReference type="Gene3D" id="2.60.40.1080">
    <property type="match status" value="1"/>
</dbReference>
<evidence type="ECO:0000256" key="9">
    <source>
        <dbReference type="ARBA" id="ARBA00031076"/>
    </source>
</evidence>
<dbReference type="InterPro" id="IPR040806">
    <property type="entry name" value="SpuA_C"/>
</dbReference>
<evidence type="ECO:0000313" key="11">
    <source>
        <dbReference type="EMBL" id="RJX37174.1"/>
    </source>
</evidence>
<dbReference type="SUPFAM" id="SSF81296">
    <property type="entry name" value="E set domains"/>
    <property type="match status" value="1"/>
</dbReference>